<dbReference type="GO" id="GO:0070814">
    <property type="term" value="P:hydrogen sulfide biosynthetic process"/>
    <property type="evidence" value="ECO:0007669"/>
    <property type="project" value="UniProtKB-UniRule"/>
</dbReference>
<dbReference type="GO" id="GO:0019379">
    <property type="term" value="P:sulfate assimilation, phosphoadenylyl sulfate reduction by phosphoadenylyl-sulfate reductase (thioredoxin)"/>
    <property type="evidence" value="ECO:0007669"/>
    <property type="project" value="UniProtKB-UniRule"/>
</dbReference>
<feature type="binding site" evidence="4">
    <location>
        <position position="131"/>
    </location>
    <ligand>
        <name>[4Fe-4S] cluster</name>
        <dbReference type="ChEBI" id="CHEBI:49883"/>
    </ligand>
</feature>
<dbReference type="HAMAP" id="MF_00063">
    <property type="entry name" value="CysH"/>
    <property type="match status" value="1"/>
</dbReference>
<dbReference type="GO" id="GO:0046872">
    <property type="term" value="F:metal ion binding"/>
    <property type="evidence" value="ECO:0007669"/>
    <property type="project" value="UniProtKB-KW"/>
</dbReference>
<dbReference type="Pfam" id="PF01507">
    <property type="entry name" value="PAPS_reduct"/>
    <property type="match status" value="1"/>
</dbReference>
<feature type="domain" description="Phosphoadenosine phosphosulphate reductase" evidence="5">
    <location>
        <begin position="50"/>
        <end position="217"/>
    </location>
</feature>
<feature type="binding site" evidence="4">
    <location>
        <position position="215"/>
    </location>
    <ligand>
        <name>[4Fe-4S] cluster</name>
        <dbReference type="ChEBI" id="CHEBI:49883"/>
    </ligand>
</feature>
<dbReference type="GO" id="GO:0005737">
    <property type="term" value="C:cytoplasm"/>
    <property type="evidence" value="ECO:0007669"/>
    <property type="project" value="UniProtKB-SubCell"/>
</dbReference>
<proteinExistence type="inferred from homology"/>
<comment type="cofactor">
    <cofactor evidence="4">
        <name>[4Fe-4S] cluster</name>
        <dbReference type="ChEBI" id="CHEBI:49883"/>
    </cofactor>
    <text evidence="4">Binds 1 [4Fe-4S] cluster per subunit.</text>
</comment>
<evidence type="ECO:0000256" key="3">
    <source>
        <dbReference type="ARBA" id="ARBA00024327"/>
    </source>
</evidence>
<comment type="function">
    <text evidence="4">Catalyzes the formation of sulfite from adenosine 5'-phosphosulfate (APS) using thioredoxin as an electron donor.</text>
</comment>
<keyword evidence="4" id="KW-0963">Cytoplasm</keyword>
<dbReference type="GO" id="GO:0004604">
    <property type="term" value="F:phosphoadenylyl-sulfate reductase (thioredoxin) activity"/>
    <property type="evidence" value="ECO:0007669"/>
    <property type="project" value="UniProtKB-UniRule"/>
</dbReference>
<feature type="binding site" evidence="4">
    <location>
        <position position="132"/>
    </location>
    <ligand>
        <name>[4Fe-4S] cluster</name>
        <dbReference type="ChEBI" id="CHEBI:49883"/>
    </ligand>
</feature>
<evidence type="ECO:0000256" key="4">
    <source>
        <dbReference type="HAMAP-Rule" id="MF_00063"/>
    </source>
</evidence>
<dbReference type="CDD" id="cd23945">
    <property type="entry name" value="PAPS_reductase"/>
    <property type="match status" value="1"/>
</dbReference>
<keyword evidence="4" id="KW-0408">Iron</keyword>
<dbReference type="Proteomes" id="UP000186002">
    <property type="component" value="Unassembled WGS sequence"/>
</dbReference>
<dbReference type="InterPro" id="IPR004511">
    <property type="entry name" value="PAPS/APS_Rdtase"/>
</dbReference>
<organism evidence="6 7">
    <name type="scientific">Roseibium suaedae</name>
    <dbReference type="NCBI Taxonomy" id="735517"/>
    <lineage>
        <taxon>Bacteria</taxon>
        <taxon>Pseudomonadati</taxon>
        <taxon>Pseudomonadota</taxon>
        <taxon>Alphaproteobacteria</taxon>
        <taxon>Hyphomicrobiales</taxon>
        <taxon>Stappiaceae</taxon>
        <taxon>Roseibium</taxon>
    </lineage>
</organism>
<dbReference type="Gene3D" id="3.40.50.620">
    <property type="entry name" value="HUPs"/>
    <property type="match status" value="1"/>
</dbReference>
<dbReference type="GO" id="GO:0043866">
    <property type="term" value="F:adenylyl-sulfate reductase (thioredoxin) activity"/>
    <property type="evidence" value="ECO:0007669"/>
    <property type="project" value="UniProtKB-EC"/>
</dbReference>
<keyword evidence="4" id="KW-0411">Iron-sulfur</keyword>
<dbReference type="NCBIfam" id="NF002537">
    <property type="entry name" value="PRK02090.1"/>
    <property type="match status" value="1"/>
</dbReference>
<keyword evidence="4" id="KW-0479">Metal-binding</keyword>
<dbReference type="PANTHER" id="PTHR46509">
    <property type="entry name" value="PHOSPHOADENOSINE PHOSPHOSULFATE REDUCTASE"/>
    <property type="match status" value="1"/>
</dbReference>
<dbReference type="PANTHER" id="PTHR46509:SF1">
    <property type="entry name" value="PHOSPHOADENOSINE PHOSPHOSULFATE REDUCTASE"/>
    <property type="match status" value="1"/>
</dbReference>
<name>A0A1M7AE20_9HYPH</name>
<sequence>MGLAEPAGRYETSEPAGIRDEIDALNIRFAGATAQEILRYALRERFAGDIAMVSSFGADSAVLLHMVSEIDPSAPVIMVDTGKLFPDTLRYRDQLTEQLGLTDVRSQKPAKPVLSEVDPAGMLWMSDTDACCHVRKVVPLEEALFGFGSWISGRKRFQSSTRSSLPPFEYEGGRVKINPLADWTAEDILAYAREKNLPPHPLVAQGYPSIGCMPCTSKVKPGEDARAGRWRGQDKTECGIHLPTLGKEVDGSGI</sequence>
<evidence type="ECO:0000313" key="6">
    <source>
        <dbReference type="EMBL" id="SHL40958.1"/>
    </source>
</evidence>
<comment type="catalytic activity">
    <reaction evidence="4">
        <text>[thioredoxin]-disulfide + sulfite + AMP + 2 H(+) = adenosine 5'-phosphosulfate + [thioredoxin]-dithiol</text>
        <dbReference type="Rhea" id="RHEA:21976"/>
        <dbReference type="Rhea" id="RHEA-COMP:10698"/>
        <dbReference type="Rhea" id="RHEA-COMP:10700"/>
        <dbReference type="ChEBI" id="CHEBI:15378"/>
        <dbReference type="ChEBI" id="CHEBI:17359"/>
        <dbReference type="ChEBI" id="CHEBI:29950"/>
        <dbReference type="ChEBI" id="CHEBI:50058"/>
        <dbReference type="ChEBI" id="CHEBI:58243"/>
        <dbReference type="ChEBI" id="CHEBI:456215"/>
        <dbReference type="EC" id="1.8.4.10"/>
    </reaction>
</comment>
<dbReference type="InterPro" id="IPR002500">
    <property type="entry name" value="PAPS_reduct_dom"/>
</dbReference>
<dbReference type="PIRSF" id="PIRSF000857">
    <property type="entry name" value="PAPS_reductase"/>
    <property type="match status" value="1"/>
</dbReference>
<dbReference type="EC" id="1.8.4.10" evidence="4"/>
<dbReference type="RefSeq" id="WP_073008412.1">
    <property type="nucleotide sequence ID" value="NZ_FRBW01000001.1"/>
</dbReference>
<dbReference type="GO" id="GO:0051539">
    <property type="term" value="F:4 iron, 4 sulfur cluster binding"/>
    <property type="evidence" value="ECO:0007669"/>
    <property type="project" value="UniProtKB-UniRule"/>
</dbReference>
<dbReference type="NCBIfam" id="TIGR00434">
    <property type="entry name" value="cysH"/>
    <property type="match status" value="1"/>
</dbReference>
<dbReference type="EMBL" id="FRBW01000001">
    <property type="protein sequence ID" value="SHL40958.1"/>
    <property type="molecule type" value="Genomic_DNA"/>
</dbReference>
<gene>
    <name evidence="4" type="primary">cysH</name>
    <name evidence="6" type="ORF">SAMN05444272_0516</name>
</gene>
<evidence type="ECO:0000256" key="1">
    <source>
        <dbReference type="ARBA" id="ARBA00009732"/>
    </source>
</evidence>
<protein>
    <recommendedName>
        <fullName evidence="4">Adenosine 5'-phosphosulfate reductase</fullName>
        <shortName evidence="4">APS reductase</shortName>
        <ecNumber evidence="4">1.8.4.10</ecNumber>
    </recommendedName>
    <alternativeName>
        <fullName evidence="4">5'-adenylylsulfate reductase</fullName>
    </alternativeName>
    <alternativeName>
        <fullName evidence="4">Thioredoxin-dependent 5'-adenylylsulfate reductase</fullName>
    </alternativeName>
</protein>
<accession>A0A1M7AE20</accession>
<keyword evidence="2 4" id="KW-0560">Oxidoreductase</keyword>
<evidence type="ECO:0000256" key="2">
    <source>
        <dbReference type="ARBA" id="ARBA00023002"/>
    </source>
</evidence>
<comment type="similarity">
    <text evidence="1 4">Belongs to the PAPS reductase family. CysH subfamily.</text>
</comment>
<feature type="active site" description="Nucleophile; cysteine thiosulfonate intermediate" evidence="4">
    <location>
        <position position="238"/>
    </location>
</feature>
<reference evidence="6 7" key="1">
    <citation type="submission" date="2016-11" db="EMBL/GenBank/DDBJ databases">
        <authorList>
            <person name="Jaros S."/>
            <person name="Januszkiewicz K."/>
            <person name="Wedrychowicz H."/>
        </authorList>
    </citation>
    <scope>NUCLEOTIDE SEQUENCE [LARGE SCALE GENOMIC DNA]</scope>
    <source>
        <strain evidence="6 7">DSM 22153</strain>
    </source>
</reference>
<dbReference type="STRING" id="735517.SAMN05444272_0516"/>
<keyword evidence="7" id="KW-1185">Reference proteome</keyword>
<feature type="binding site" evidence="4">
    <location>
        <position position="212"/>
    </location>
    <ligand>
        <name>[4Fe-4S] cluster</name>
        <dbReference type="ChEBI" id="CHEBI:49883"/>
    </ligand>
</feature>
<evidence type="ECO:0000313" key="7">
    <source>
        <dbReference type="Proteomes" id="UP000186002"/>
    </source>
</evidence>
<dbReference type="AlphaFoldDB" id="A0A1M7AE20"/>
<evidence type="ECO:0000259" key="5">
    <source>
        <dbReference type="Pfam" id="PF01507"/>
    </source>
</evidence>
<comment type="pathway">
    <text evidence="3 4">Sulfur metabolism; hydrogen sulfide biosynthesis; sulfite from sulfate.</text>
</comment>
<dbReference type="SUPFAM" id="SSF52402">
    <property type="entry name" value="Adenine nucleotide alpha hydrolases-like"/>
    <property type="match status" value="1"/>
</dbReference>
<dbReference type="InterPro" id="IPR014729">
    <property type="entry name" value="Rossmann-like_a/b/a_fold"/>
</dbReference>
<comment type="subcellular location">
    <subcellularLocation>
        <location evidence="4">Cytoplasm</location>
    </subcellularLocation>
</comment>